<feature type="transmembrane region" description="Helical" evidence="2">
    <location>
        <begin position="252"/>
        <end position="273"/>
    </location>
</feature>
<comment type="caution">
    <text evidence="3">The sequence shown here is derived from an EMBL/GenBank/DDBJ whole genome shotgun (WGS) entry which is preliminary data.</text>
</comment>
<feature type="transmembrane region" description="Helical" evidence="2">
    <location>
        <begin position="321"/>
        <end position="346"/>
    </location>
</feature>
<sequence length="417" mass="45228">MLAVNILDSFMNSLPDLLVAILLLVLAFVVATIVKNLVNKLLKKEPVKTKIDHFDKKGDGSGIIDLLSKSAFLLVFLLFLPSALNRLNISGVSEPITGFVTQFVNYIPLILAAGTLLYIGFFVANIAKEILETLLERVGINNFQQRYVPVKDQNAKLSNILSSIAYILILVPIVIAALDILGLQSISAPATAMLNSVISYIPKILIAGILVYLGIFLANMITSLLNGILVSTNVDNLPKQLNIKGDLKISSIISEIVKYIIIVFFTLEAIKILDLTVLTKIGMMVVAYIPNILSAVVILLGAVLLANWIESLLQKNKVNNTVSLLVKVLIFGLSIVMVLSQLGIAANIVEQGFVIVLAGIAVAFALAFGLGGKDFAKKKLEEVDSKMSKPETFKDNTKTNINPENDVNSNMNNTNKL</sequence>
<dbReference type="Pfam" id="PF05552">
    <property type="entry name" value="MS_channel_1st_1"/>
    <property type="match status" value="4"/>
</dbReference>
<dbReference type="RefSeq" id="WP_005398406.1">
    <property type="nucleotide sequence ID" value="NZ_JH601088.1"/>
</dbReference>
<feature type="compositionally biased region" description="Polar residues" evidence="1">
    <location>
        <begin position="398"/>
        <end position="417"/>
    </location>
</feature>
<dbReference type="Gene3D" id="1.10.287.1260">
    <property type="match status" value="2"/>
</dbReference>
<evidence type="ECO:0000313" key="4">
    <source>
        <dbReference type="Proteomes" id="UP000004191"/>
    </source>
</evidence>
<feature type="transmembrane region" description="Helical" evidence="2">
    <location>
        <begin position="285"/>
        <end position="309"/>
    </location>
</feature>
<keyword evidence="2" id="KW-0472">Membrane</keyword>
<feature type="transmembrane region" description="Helical" evidence="2">
    <location>
        <begin position="17"/>
        <end position="38"/>
    </location>
</feature>
<evidence type="ECO:0000256" key="2">
    <source>
        <dbReference type="SAM" id="Phobius"/>
    </source>
</evidence>
<reference evidence="3 4" key="1">
    <citation type="submission" date="2012-01" db="EMBL/GenBank/DDBJ databases">
        <title>The Genome Sequence of Helcococcus kunzii ATCC 51366.</title>
        <authorList>
            <consortium name="The Broad Institute Genome Sequencing Platform"/>
            <person name="Earl A."/>
            <person name="Ward D."/>
            <person name="Feldgarden M."/>
            <person name="Gevers D."/>
            <person name="Huys G."/>
            <person name="Young S.K."/>
            <person name="Zeng Q."/>
            <person name="Gargeya S."/>
            <person name="Fitzgerald M."/>
            <person name="Haas B."/>
            <person name="Abouelleil A."/>
            <person name="Alvarado L."/>
            <person name="Arachchi H.M."/>
            <person name="Berlin A."/>
            <person name="Chapman S.B."/>
            <person name="Gearin G."/>
            <person name="Goldberg J."/>
            <person name="Griggs A."/>
            <person name="Gujja S."/>
            <person name="Hansen M."/>
            <person name="Heiman D."/>
            <person name="Howarth C."/>
            <person name="Larimer J."/>
            <person name="Lui A."/>
            <person name="MacDonald P.J.P."/>
            <person name="McCowen C."/>
            <person name="Montmayeur A."/>
            <person name="Murphy C."/>
            <person name="Neiman D."/>
            <person name="Pearson M."/>
            <person name="Priest M."/>
            <person name="Roberts A."/>
            <person name="Saif S."/>
            <person name="Shea T."/>
            <person name="Sisk P."/>
            <person name="Stolte C."/>
            <person name="Sykes S."/>
            <person name="Wortman J."/>
            <person name="Nusbaum C."/>
            <person name="Birren B."/>
        </authorList>
    </citation>
    <scope>NUCLEOTIDE SEQUENCE [LARGE SCALE GENOMIC DNA]</scope>
    <source>
        <strain evidence="3 4">ATCC 51366</strain>
    </source>
</reference>
<dbReference type="NCBIfam" id="NF033912">
    <property type="entry name" value="msc"/>
    <property type="match status" value="1"/>
</dbReference>
<dbReference type="OrthoDB" id="1411407at2"/>
<dbReference type="STRING" id="883114.HMPREF9709_00953"/>
<feature type="transmembrane region" description="Helical" evidence="2">
    <location>
        <begin position="66"/>
        <end position="84"/>
    </location>
</feature>
<dbReference type="eggNOG" id="COG0668">
    <property type="taxonomic scope" value="Bacteria"/>
</dbReference>
<dbReference type="PANTHER" id="PTHR30221">
    <property type="entry name" value="SMALL-CONDUCTANCE MECHANOSENSITIVE CHANNEL"/>
    <property type="match status" value="1"/>
</dbReference>
<accession>H3NNP2</accession>
<dbReference type="HOGENOM" id="CLU_035789_1_0_9"/>
<feature type="transmembrane region" description="Helical" evidence="2">
    <location>
        <begin position="352"/>
        <end position="370"/>
    </location>
</feature>
<organism evidence="3 4">
    <name type="scientific">Helcococcus kunzii ATCC 51366</name>
    <dbReference type="NCBI Taxonomy" id="883114"/>
    <lineage>
        <taxon>Bacteria</taxon>
        <taxon>Bacillati</taxon>
        <taxon>Bacillota</taxon>
        <taxon>Tissierellia</taxon>
        <taxon>Tissierellales</taxon>
        <taxon>Peptoniphilaceae</taxon>
        <taxon>Helcococcus</taxon>
    </lineage>
</organism>
<dbReference type="Proteomes" id="UP000004191">
    <property type="component" value="Unassembled WGS sequence"/>
</dbReference>
<gene>
    <name evidence="3" type="ORF">HMPREF9709_00953</name>
</gene>
<keyword evidence="2" id="KW-1133">Transmembrane helix</keyword>
<dbReference type="AlphaFoldDB" id="H3NNP2"/>
<dbReference type="GeneID" id="96998945"/>
<protein>
    <submittedName>
        <fullName evidence="3">Uncharacterized protein</fullName>
    </submittedName>
</protein>
<keyword evidence="4" id="KW-1185">Reference proteome</keyword>
<keyword evidence="2" id="KW-0812">Transmembrane</keyword>
<proteinExistence type="predicted"/>
<evidence type="ECO:0000313" key="3">
    <source>
        <dbReference type="EMBL" id="EHR34017.1"/>
    </source>
</evidence>
<name>H3NNP2_9FIRM</name>
<dbReference type="EMBL" id="AGEI01000021">
    <property type="protein sequence ID" value="EHR34017.1"/>
    <property type="molecule type" value="Genomic_DNA"/>
</dbReference>
<dbReference type="GO" id="GO:0008381">
    <property type="term" value="F:mechanosensitive monoatomic ion channel activity"/>
    <property type="evidence" value="ECO:0007669"/>
    <property type="project" value="InterPro"/>
</dbReference>
<dbReference type="PATRIC" id="fig|883114.3.peg.943"/>
<feature type="transmembrane region" description="Helical" evidence="2">
    <location>
        <begin position="104"/>
        <end position="127"/>
    </location>
</feature>
<dbReference type="InterPro" id="IPR008910">
    <property type="entry name" value="MSC_TM_helix"/>
</dbReference>
<dbReference type="PANTHER" id="PTHR30221:SF1">
    <property type="entry name" value="SMALL-CONDUCTANCE MECHANOSENSITIVE CHANNEL"/>
    <property type="match status" value="1"/>
</dbReference>
<feature type="region of interest" description="Disordered" evidence="1">
    <location>
        <begin position="385"/>
        <end position="417"/>
    </location>
</feature>
<evidence type="ECO:0000256" key="1">
    <source>
        <dbReference type="SAM" id="MobiDB-lite"/>
    </source>
</evidence>
<feature type="compositionally biased region" description="Basic and acidic residues" evidence="1">
    <location>
        <begin position="385"/>
        <end position="397"/>
    </location>
</feature>
<dbReference type="InterPro" id="IPR045275">
    <property type="entry name" value="MscS_archaea/bacteria_type"/>
</dbReference>
<feature type="transmembrane region" description="Helical" evidence="2">
    <location>
        <begin position="164"/>
        <end position="184"/>
    </location>
</feature>
<feature type="transmembrane region" description="Helical" evidence="2">
    <location>
        <begin position="204"/>
        <end position="231"/>
    </location>
</feature>